<dbReference type="PANTHER" id="PTHR10507:SF0">
    <property type="entry name" value="CELL DIVISION CONTROL PROTEIN 45 HOMOLOG"/>
    <property type="match status" value="1"/>
</dbReference>
<keyword evidence="8" id="KW-1185">Reference proteome</keyword>
<dbReference type="Proteomes" id="UP000478008">
    <property type="component" value="Unassembled WGS sequence"/>
</dbReference>
<dbReference type="Pfam" id="PF02724">
    <property type="entry name" value="CDC45"/>
    <property type="match status" value="2"/>
</dbReference>
<dbReference type="GO" id="GO:0003697">
    <property type="term" value="F:single-stranded DNA binding"/>
    <property type="evidence" value="ECO:0007669"/>
    <property type="project" value="TreeGrafter"/>
</dbReference>
<accession>A0A7D9D1L9</accession>
<dbReference type="GO" id="GO:0003682">
    <property type="term" value="F:chromatin binding"/>
    <property type="evidence" value="ECO:0007669"/>
    <property type="project" value="TreeGrafter"/>
</dbReference>
<evidence type="ECO:0000256" key="4">
    <source>
        <dbReference type="ARBA" id="ARBA00023242"/>
    </source>
</evidence>
<dbReference type="GO" id="GO:0031261">
    <property type="term" value="C:DNA replication preinitiation complex"/>
    <property type="evidence" value="ECO:0007669"/>
    <property type="project" value="TreeGrafter"/>
</dbReference>
<evidence type="ECO:0000256" key="2">
    <source>
        <dbReference type="ARBA" id="ARBA00010727"/>
    </source>
</evidence>
<evidence type="ECO:0000313" key="8">
    <source>
        <dbReference type="Proteomes" id="UP000478008"/>
    </source>
</evidence>
<keyword evidence="3" id="KW-0235">DNA replication</keyword>
<feature type="compositionally biased region" description="Basic and acidic residues" evidence="6">
    <location>
        <begin position="514"/>
        <end position="523"/>
    </location>
</feature>
<evidence type="ECO:0000313" key="7">
    <source>
        <dbReference type="EMBL" id="VUG20030.1"/>
    </source>
</evidence>
<dbReference type="GO" id="GO:0000727">
    <property type="term" value="P:double-strand break repair via break-induced replication"/>
    <property type="evidence" value="ECO:0007669"/>
    <property type="project" value="TreeGrafter"/>
</dbReference>
<dbReference type="AlphaFoldDB" id="A0A7D9D1L9"/>
<dbReference type="GO" id="GO:0006270">
    <property type="term" value="P:DNA replication initiation"/>
    <property type="evidence" value="ECO:0007669"/>
    <property type="project" value="InterPro"/>
</dbReference>
<protein>
    <submittedName>
        <fullName evidence="7">DEBR0S6_06150g1_1</fullName>
    </submittedName>
</protein>
<feature type="region of interest" description="Disordered" evidence="6">
    <location>
        <begin position="494"/>
        <end position="523"/>
    </location>
</feature>
<dbReference type="InterPro" id="IPR003874">
    <property type="entry name" value="CDC45"/>
</dbReference>
<feature type="compositionally biased region" description="Acidic residues" evidence="6">
    <location>
        <begin position="178"/>
        <end position="187"/>
    </location>
</feature>
<dbReference type="PANTHER" id="PTHR10507">
    <property type="entry name" value="CDC45-RELATED PROTEIN"/>
    <property type="match status" value="1"/>
</dbReference>
<dbReference type="GO" id="GO:1902977">
    <property type="term" value="P:mitotic DNA replication preinitiation complex assembly"/>
    <property type="evidence" value="ECO:0007669"/>
    <property type="project" value="TreeGrafter"/>
</dbReference>
<gene>
    <name evidence="7" type="primary">CDC45</name>
    <name evidence="7" type="ORF">DEBR0S6_06150G</name>
</gene>
<evidence type="ECO:0000256" key="6">
    <source>
        <dbReference type="SAM" id="MobiDB-lite"/>
    </source>
</evidence>
<feature type="compositionally biased region" description="Basic and acidic residues" evidence="6">
    <location>
        <begin position="220"/>
        <end position="232"/>
    </location>
</feature>
<keyword evidence="4" id="KW-0539">Nucleus</keyword>
<sequence>MLLTPDHFAEAFEEIRKTSLTHSTCKLAIFTACLNVDAICSARMLCGLLKKSLIVFQMIPVVGYNDLKKKYAKLDDTISNVIMLDCGSMVDLESFLEIDVNNYLDKDYYQSMVTPDNPSQLGDSNLKLTRKIYIIDGHRPWNLDNLFGSEMINCFDDGGTSEELEHEKEAYDLLVSMESDEEEDADSDSDKDGSDHEEELSNSSFEKDEQAEGNENQNQDEDKSQESRKRTGFESFEDQNPDEQQEHQINKKRRRTQMREGERTIENYYNQGTTVIIPSSLQMYTLLSTIGRCNMDNLWLSIVGATSLKANYEHVYDDVFPLLKEEVNRLQSEKQAEDNAKTLATTQNNTSQLELSKNMGDRADNCSIQIDKEYSLFLLRHWNMYDAFFYSNYVNSKLQLYTNQGRKKLNTMFARMGISLVSASQNWHYLDIDLKKKINRIFTKNLSQLGLTDVIRDGFVRNYGFDGAISAGDYAEAVTALLEFDGEMNTLSKFKEGGIGNDQTTPPEEEDANDETKHTDDDGKAESLNKLIIEREEQFIRNFWKAYDSLASINLVEAGIRIAQLQQKFIFEKGFEIFHKRMVKNLRIFRLVVLKNSFTSNSTVTDITINNYAPSRHSTLIGTSDTAASSSLNEKDTVDFHTLGSSQKLFQNPLILTKLGNWILEACAEMDTPPVPLVIAALDRDTDTYLVCGLPPKYPNMRGIDTNRELEKQSESTTVLNTFSLAFQEIANSTGAKARIDSFESTIIEIRKEDLPLFLERLTLSGLV</sequence>
<reference evidence="7 8" key="1">
    <citation type="submission" date="2019-07" db="EMBL/GenBank/DDBJ databases">
        <authorList>
            <person name="Friedrich A."/>
            <person name="Schacherer J."/>
        </authorList>
    </citation>
    <scope>NUCLEOTIDE SEQUENCE [LARGE SCALE GENOMIC DNA]</scope>
</reference>
<evidence type="ECO:0000256" key="1">
    <source>
        <dbReference type="ARBA" id="ARBA00004123"/>
    </source>
</evidence>
<evidence type="ECO:0000256" key="5">
    <source>
        <dbReference type="ARBA" id="ARBA00023306"/>
    </source>
</evidence>
<feature type="region of interest" description="Disordered" evidence="6">
    <location>
        <begin position="178"/>
        <end position="262"/>
    </location>
</feature>
<comment type="subcellular location">
    <subcellularLocation>
        <location evidence="1">Nucleus</location>
    </subcellularLocation>
</comment>
<evidence type="ECO:0000256" key="3">
    <source>
        <dbReference type="ARBA" id="ARBA00022705"/>
    </source>
</evidence>
<name>A0A7D9D1L9_DEKBR</name>
<comment type="similarity">
    <text evidence="2">Belongs to the CDC45 family.</text>
</comment>
<proteinExistence type="inferred from homology"/>
<dbReference type="GO" id="GO:0003688">
    <property type="term" value="F:DNA replication origin binding"/>
    <property type="evidence" value="ECO:0007669"/>
    <property type="project" value="TreeGrafter"/>
</dbReference>
<dbReference type="EMBL" id="CABFWN010000006">
    <property type="protein sequence ID" value="VUG20030.1"/>
    <property type="molecule type" value="Genomic_DNA"/>
</dbReference>
<keyword evidence="5" id="KW-0131">Cell cycle</keyword>
<organism evidence="7 8">
    <name type="scientific">Dekkera bruxellensis</name>
    <name type="common">Brettanomyces custersii</name>
    <dbReference type="NCBI Taxonomy" id="5007"/>
    <lineage>
        <taxon>Eukaryota</taxon>
        <taxon>Fungi</taxon>
        <taxon>Dikarya</taxon>
        <taxon>Ascomycota</taxon>
        <taxon>Saccharomycotina</taxon>
        <taxon>Pichiomycetes</taxon>
        <taxon>Pichiales</taxon>
        <taxon>Pichiaceae</taxon>
        <taxon>Brettanomyces</taxon>
    </lineage>
</organism>